<dbReference type="Proteomes" id="UP000008120">
    <property type="component" value="Chromosome"/>
</dbReference>
<feature type="transmembrane region" description="Helical" evidence="1">
    <location>
        <begin position="12"/>
        <end position="29"/>
    </location>
</feature>
<evidence type="ECO:0000313" key="2">
    <source>
        <dbReference type="EMBL" id="BAJ47124.1"/>
    </source>
</evidence>
<evidence type="ECO:0000313" key="4">
    <source>
        <dbReference type="Proteomes" id="UP000008120"/>
    </source>
</evidence>
<feature type="transmembrane region" description="Helical" evidence="1">
    <location>
        <begin position="79"/>
        <end position="100"/>
    </location>
</feature>
<sequence>MAAYKTVKKQVATYSALPAVAYFLFYLFFTGAAQLIQTPRIGIASTVFVYTFVETQLYTGPLLQVVGDGFVFNLRLYPMLLGVVVSALVGYNAGLLFTLYRRGMLRTCLLGTAWSGVGGLLASIISFGYLCCGWPVSLIFFGVAAVTALSPILTAAAVTLLAINAYILTKRLQALEKLKNTEKTKTMNTSRGSSAW</sequence>
<evidence type="ECO:0000256" key="1">
    <source>
        <dbReference type="SAM" id="Phobius"/>
    </source>
</evidence>
<dbReference type="KEGG" id="csu:CSUB_C0088"/>
<keyword evidence="1" id="KW-0472">Membrane</keyword>
<evidence type="ECO:0000313" key="3">
    <source>
        <dbReference type="EMBL" id="BAJ49951.1"/>
    </source>
</evidence>
<keyword evidence="1" id="KW-1133">Transmembrane helix</keyword>
<gene>
    <name evidence="3" type="ORF">CSUB_C0088</name>
    <name evidence="2" type="ORF">HGMM_F35A09C10</name>
</gene>
<reference evidence="2 4" key="2">
    <citation type="journal article" date="2011" name="Nucleic Acids Res.">
        <title>Insights into the evolution of Archaea and eukaryotic protein modifier systems revealed by the genome of a novel archaeal group.</title>
        <authorList>
            <person name="Nunoura T."/>
            <person name="Takaki Y."/>
            <person name="Kakuta J."/>
            <person name="Nishi S."/>
            <person name="Sugahara J."/>
            <person name="Kazama H."/>
            <person name="Chee G."/>
            <person name="Hattori M."/>
            <person name="Kanai A."/>
            <person name="Atomi H."/>
            <person name="Takai K."/>
            <person name="Takami H."/>
        </authorList>
    </citation>
    <scope>NUCLEOTIDE SEQUENCE [LARGE SCALE GENOMIC DNA]</scope>
</reference>
<dbReference type="EMBL" id="BA000048">
    <property type="protein sequence ID" value="BAJ49951.1"/>
    <property type="molecule type" value="Genomic_DNA"/>
</dbReference>
<feature type="transmembrane region" description="Helical" evidence="1">
    <location>
        <begin position="107"/>
        <end position="130"/>
    </location>
</feature>
<organism evidence="2 4">
    <name type="scientific">Caldiarchaeum subterraneum</name>
    <dbReference type="NCBI Taxonomy" id="311458"/>
    <lineage>
        <taxon>Archaea</taxon>
        <taxon>Nitrososphaerota</taxon>
        <taxon>Candidatus Caldarchaeales</taxon>
        <taxon>Candidatus Caldarchaeaceae</taxon>
        <taxon>Candidatus Caldarchaeum</taxon>
    </lineage>
</organism>
<feature type="transmembrane region" description="Helical" evidence="1">
    <location>
        <begin position="136"/>
        <end position="169"/>
    </location>
</feature>
<reference evidence="2 4" key="1">
    <citation type="journal article" date="2005" name="Environ. Microbiol.">
        <title>Genetic and functional properties of uncultivated thermophilic crenarchaeotes from a subsurface gold mine as revealed by analysis of genome fragments.</title>
        <authorList>
            <person name="Nunoura T."/>
            <person name="Hirayama H."/>
            <person name="Takami H."/>
            <person name="Oida H."/>
            <person name="Nishi S."/>
            <person name="Shimamura S."/>
            <person name="Suzuki Y."/>
            <person name="Inagaki F."/>
            <person name="Takai K."/>
            <person name="Nealson K.H."/>
            <person name="Horikoshi K."/>
        </authorList>
    </citation>
    <scope>NUCLEOTIDE SEQUENCE [LARGE SCALE GENOMIC DNA]</scope>
</reference>
<keyword evidence="1" id="KW-0812">Transmembrane</keyword>
<dbReference type="AlphaFoldDB" id="E6N4A5"/>
<dbReference type="EMBL" id="AP011828">
    <property type="protein sequence ID" value="BAJ47124.1"/>
    <property type="molecule type" value="Genomic_DNA"/>
</dbReference>
<protein>
    <recommendedName>
        <fullName evidence="5">QueT transporter family protein</fullName>
    </recommendedName>
</protein>
<dbReference type="STRING" id="311458.CSUB_C0088"/>
<accession>E6N4A5</accession>
<name>E6N4A5_CALS0</name>
<feature type="transmembrane region" description="Helical" evidence="1">
    <location>
        <begin position="41"/>
        <end position="59"/>
    </location>
</feature>
<dbReference type="BioCyc" id="CCAL311458:G131R-88-MONOMER"/>
<evidence type="ECO:0008006" key="5">
    <source>
        <dbReference type="Google" id="ProtNLM"/>
    </source>
</evidence>
<proteinExistence type="predicted"/>